<organism evidence="12 13">
    <name type="scientific">Posidoniimonas polymericola</name>
    <dbReference type="NCBI Taxonomy" id="2528002"/>
    <lineage>
        <taxon>Bacteria</taxon>
        <taxon>Pseudomonadati</taxon>
        <taxon>Planctomycetota</taxon>
        <taxon>Planctomycetia</taxon>
        <taxon>Pirellulales</taxon>
        <taxon>Lacipirellulaceae</taxon>
        <taxon>Posidoniimonas</taxon>
    </lineage>
</organism>
<dbReference type="InterPro" id="IPR036928">
    <property type="entry name" value="AS_sf"/>
</dbReference>
<comment type="similarity">
    <text evidence="1 10">Belongs to the amidase family. GatA subfamily.</text>
</comment>
<dbReference type="PANTHER" id="PTHR11895:SF151">
    <property type="entry name" value="GLUTAMYL-TRNA(GLN) AMIDOTRANSFERASE SUBUNIT A"/>
    <property type="match status" value="1"/>
</dbReference>
<evidence type="ECO:0000313" key="13">
    <source>
        <dbReference type="Proteomes" id="UP000318478"/>
    </source>
</evidence>
<dbReference type="EC" id="6.3.5.7" evidence="3 10"/>
<dbReference type="GO" id="GO:0016740">
    <property type="term" value="F:transferase activity"/>
    <property type="evidence" value="ECO:0007669"/>
    <property type="project" value="UniProtKB-KW"/>
</dbReference>
<dbReference type="Pfam" id="PF01425">
    <property type="entry name" value="Amidase"/>
    <property type="match status" value="1"/>
</dbReference>
<evidence type="ECO:0000259" key="11">
    <source>
        <dbReference type="Pfam" id="PF01425"/>
    </source>
</evidence>
<dbReference type="GO" id="GO:0030956">
    <property type="term" value="C:glutamyl-tRNA(Gln) amidotransferase complex"/>
    <property type="evidence" value="ECO:0007669"/>
    <property type="project" value="InterPro"/>
</dbReference>
<evidence type="ECO:0000313" key="12">
    <source>
        <dbReference type="EMBL" id="TWT76021.1"/>
    </source>
</evidence>
<keyword evidence="13" id="KW-1185">Reference proteome</keyword>
<accession>A0A5C5YM32</accession>
<dbReference type="InterPro" id="IPR020556">
    <property type="entry name" value="Amidase_CS"/>
</dbReference>
<dbReference type="AlphaFoldDB" id="A0A5C5YM32"/>
<dbReference type="InterPro" id="IPR000120">
    <property type="entry name" value="Amidase"/>
</dbReference>
<evidence type="ECO:0000256" key="9">
    <source>
        <dbReference type="ARBA" id="ARBA00047407"/>
    </source>
</evidence>
<sequence length="512" mass="54540">MTLVEQSAADLLKQLAAGELTSRELTQAYLDQIEQHDARVGAFLRVNAEAALKQADTIDRRRGAGEQIGVLGGLPVAVKDLLCQTGEPTTCASRMLEDFRPPYDSTVVAKLKAADAVLLGRTNMDEFAMGGSTENSAFQPTRNPWDLERSPGGSSGGAAACVAAGMAPLSIGTDTGGSIRQPSAFCGVVGMKPTYGRVSRYGLVAFASSLDQAGPISGTVADTALLLQAIAGHDPRDSTSLNAPTPDYTADVDKPLEGLRLGVVKEHFGEGLDPEVDSAVRAAIAAYEAQGAKIVELSLPHSRFAVATYYVIAPCEASSNLARYDGAHYGRRTEERAMLASLQAERKAAQEAGDADALDNIDTALVRMYRQSRSEAIGPEVKRRIMLGAYALSAGYYDAYYLKALKVRRLIRQDFDQAFEKVDMIVGPTTAGPANKLGEFADDPLGMYLLDLYTVSANLAGLPAMSLPCGATKSGMPIGLQLHAPPLEESRLLRAARMFEQSGVWKSKRCAL</sequence>
<dbReference type="SUPFAM" id="SSF75304">
    <property type="entry name" value="Amidase signature (AS) enzymes"/>
    <property type="match status" value="1"/>
</dbReference>
<evidence type="ECO:0000256" key="5">
    <source>
        <dbReference type="ARBA" id="ARBA00022598"/>
    </source>
</evidence>
<dbReference type="NCBIfam" id="TIGR00132">
    <property type="entry name" value="gatA"/>
    <property type="match status" value="1"/>
</dbReference>
<dbReference type="PROSITE" id="PS00571">
    <property type="entry name" value="AMIDASES"/>
    <property type="match status" value="1"/>
</dbReference>
<dbReference type="Gene3D" id="3.90.1300.10">
    <property type="entry name" value="Amidase signature (AS) domain"/>
    <property type="match status" value="1"/>
</dbReference>
<dbReference type="InterPro" id="IPR023631">
    <property type="entry name" value="Amidase_dom"/>
</dbReference>
<keyword evidence="5 10" id="KW-0436">Ligase</keyword>
<evidence type="ECO:0000256" key="2">
    <source>
        <dbReference type="ARBA" id="ARBA00011123"/>
    </source>
</evidence>
<feature type="active site" description="Charge relay system" evidence="10">
    <location>
        <position position="154"/>
    </location>
</feature>
<name>A0A5C5YM32_9BACT</name>
<evidence type="ECO:0000256" key="8">
    <source>
        <dbReference type="ARBA" id="ARBA00022917"/>
    </source>
</evidence>
<keyword evidence="12" id="KW-0808">Transferase</keyword>
<evidence type="ECO:0000256" key="10">
    <source>
        <dbReference type="HAMAP-Rule" id="MF_00120"/>
    </source>
</evidence>
<dbReference type="HAMAP" id="MF_00120">
    <property type="entry name" value="GatA"/>
    <property type="match status" value="1"/>
</dbReference>
<proteinExistence type="inferred from homology"/>
<dbReference type="OrthoDB" id="9811471at2"/>
<feature type="active site" description="Acyl-ester intermediate" evidence="10">
    <location>
        <position position="178"/>
    </location>
</feature>
<dbReference type="GO" id="GO:0006412">
    <property type="term" value="P:translation"/>
    <property type="evidence" value="ECO:0007669"/>
    <property type="project" value="UniProtKB-UniRule"/>
</dbReference>
<dbReference type="GO" id="GO:0050567">
    <property type="term" value="F:glutaminyl-tRNA synthase (glutamine-hydrolyzing) activity"/>
    <property type="evidence" value="ECO:0007669"/>
    <property type="project" value="UniProtKB-UniRule"/>
</dbReference>
<dbReference type="PIRSF" id="PIRSF001221">
    <property type="entry name" value="Amidase_fungi"/>
    <property type="match status" value="1"/>
</dbReference>
<comment type="subunit">
    <text evidence="2 10">Heterotrimer of A, B and C subunits.</text>
</comment>
<dbReference type="RefSeq" id="WP_146587917.1">
    <property type="nucleotide sequence ID" value="NZ_SJPO01000006.1"/>
</dbReference>
<keyword evidence="6 10" id="KW-0547">Nucleotide-binding</keyword>
<evidence type="ECO:0000256" key="1">
    <source>
        <dbReference type="ARBA" id="ARBA00008069"/>
    </source>
</evidence>
<evidence type="ECO:0000256" key="6">
    <source>
        <dbReference type="ARBA" id="ARBA00022741"/>
    </source>
</evidence>
<comment type="catalytic activity">
    <reaction evidence="9 10">
        <text>L-glutamyl-tRNA(Gln) + L-glutamine + ATP + H2O = L-glutaminyl-tRNA(Gln) + L-glutamate + ADP + phosphate + H(+)</text>
        <dbReference type="Rhea" id="RHEA:17521"/>
        <dbReference type="Rhea" id="RHEA-COMP:9681"/>
        <dbReference type="Rhea" id="RHEA-COMP:9684"/>
        <dbReference type="ChEBI" id="CHEBI:15377"/>
        <dbReference type="ChEBI" id="CHEBI:15378"/>
        <dbReference type="ChEBI" id="CHEBI:29985"/>
        <dbReference type="ChEBI" id="CHEBI:30616"/>
        <dbReference type="ChEBI" id="CHEBI:43474"/>
        <dbReference type="ChEBI" id="CHEBI:58359"/>
        <dbReference type="ChEBI" id="CHEBI:78520"/>
        <dbReference type="ChEBI" id="CHEBI:78521"/>
        <dbReference type="ChEBI" id="CHEBI:456216"/>
        <dbReference type="EC" id="6.3.5.7"/>
    </reaction>
</comment>
<dbReference type="EMBL" id="SJPO01000006">
    <property type="protein sequence ID" value="TWT76021.1"/>
    <property type="molecule type" value="Genomic_DNA"/>
</dbReference>
<keyword evidence="8 10" id="KW-0648">Protein biosynthesis</keyword>
<evidence type="ECO:0000256" key="3">
    <source>
        <dbReference type="ARBA" id="ARBA00012739"/>
    </source>
</evidence>
<feature type="domain" description="Amidase" evidence="11">
    <location>
        <begin position="24"/>
        <end position="493"/>
    </location>
</feature>
<dbReference type="InterPro" id="IPR004412">
    <property type="entry name" value="GatA"/>
</dbReference>
<protein>
    <recommendedName>
        <fullName evidence="4 10">Glutamyl-tRNA(Gln) amidotransferase subunit A</fullName>
        <shortName evidence="10">Glu-ADT subunit A</shortName>
        <ecNumber evidence="3 10">6.3.5.7</ecNumber>
    </recommendedName>
</protein>
<evidence type="ECO:0000256" key="4">
    <source>
        <dbReference type="ARBA" id="ARBA00014428"/>
    </source>
</evidence>
<comment type="caution">
    <text evidence="12">The sequence shown here is derived from an EMBL/GenBank/DDBJ whole genome shotgun (WGS) entry which is preliminary data.</text>
</comment>
<dbReference type="Proteomes" id="UP000318478">
    <property type="component" value="Unassembled WGS sequence"/>
</dbReference>
<feature type="active site" description="Charge relay system" evidence="10">
    <location>
        <position position="79"/>
    </location>
</feature>
<reference evidence="12 13" key="1">
    <citation type="submission" date="2019-02" db="EMBL/GenBank/DDBJ databases">
        <title>Deep-cultivation of Planctomycetes and their phenomic and genomic characterization uncovers novel biology.</title>
        <authorList>
            <person name="Wiegand S."/>
            <person name="Jogler M."/>
            <person name="Boedeker C."/>
            <person name="Pinto D."/>
            <person name="Vollmers J."/>
            <person name="Rivas-Marin E."/>
            <person name="Kohn T."/>
            <person name="Peeters S.H."/>
            <person name="Heuer A."/>
            <person name="Rast P."/>
            <person name="Oberbeckmann S."/>
            <person name="Bunk B."/>
            <person name="Jeske O."/>
            <person name="Meyerdierks A."/>
            <person name="Storesund J.E."/>
            <person name="Kallscheuer N."/>
            <person name="Luecker S."/>
            <person name="Lage O.M."/>
            <person name="Pohl T."/>
            <person name="Merkel B.J."/>
            <person name="Hornburger P."/>
            <person name="Mueller R.-W."/>
            <person name="Bruemmer F."/>
            <person name="Labrenz M."/>
            <person name="Spormann A.M."/>
            <person name="Op Den Camp H."/>
            <person name="Overmann J."/>
            <person name="Amann R."/>
            <person name="Jetten M.S.M."/>
            <person name="Mascher T."/>
            <person name="Medema M.H."/>
            <person name="Devos D.P."/>
            <person name="Kaster A.-K."/>
            <person name="Ovreas L."/>
            <person name="Rohde M."/>
            <person name="Galperin M.Y."/>
            <person name="Jogler C."/>
        </authorList>
    </citation>
    <scope>NUCLEOTIDE SEQUENCE [LARGE SCALE GENOMIC DNA]</scope>
    <source>
        <strain evidence="12 13">Pla123a</strain>
    </source>
</reference>
<dbReference type="PANTHER" id="PTHR11895">
    <property type="entry name" value="TRANSAMIDASE"/>
    <property type="match status" value="1"/>
</dbReference>
<evidence type="ECO:0000256" key="7">
    <source>
        <dbReference type="ARBA" id="ARBA00022840"/>
    </source>
</evidence>
<dbReference type="GO" id="GO:0005524">
    <property type="term" value="F:ATP binding"/>
    <property type="evidence" value="ECO:0007669"/>
    <property type="project" value="UniProtKB-KW"/>
</dbReference>
<comment type="function">
    <text evidence="10">Allows the formation of correctly charged Gln-tRNA(Gln) through the transamidation of misacylated Glu-tRNA(Gln) in organisms which lack glutaminyl-tRNA synthetase. The reaction takes place in the presence of glutamine and ATP through an activated gamma-phospho-Glu-tRNA(Gln).</text>
</comment>
<keyword evidence="7 10" id="KW-0067">ATP-binding</keyword>
<gene>
    <name evidence="10 12" type="primary">gatA</name>
    <name evidence="12" type="ORF">Pla123a_28070</name>
</gene>